<feature type="compositionally biased region" description="Polar residues" evidence="16">
    <location>
        <begin position="127"/>
        <end position="139"/>
    </location>
</feature>
<evidence type="ECO:0000256" key="8">
    <source>
        <dbReference type="ARBA" id="ARBA00023125"/>
    </source>
</evidence>
<dbReference type="GO" id="GO:0003700">
    <property type="term" value="F:DNA-binding transcription factor activity"/>
    <property type="evidence" value="ECO:0007669"/>
    <property type="project" value="InterPro"/>
</dbReference>
<evidence type="ECO:0000256" key="3">
    <source>
        <dbReference type="ARBA" id="ARBA00007163"/>
    </source>
</evidence>
<dbReference type="Gene3D" id="1.20.5.170">
    <property type="match status" value="1"/>
</dbReference>
<feature type="coiled-coil region" evidence="15">
    <location>
        <begin position="240"/>
        <end position="274"/>
    </location>
</feature>
<dbReference type="FunFam" id="1.20.5.170:FF:000085">
    <property type="entry name" value="bZIP transcription factor 49"/>
    <property type="match status" value="1"/>
</dbReference>
<dbReference type="EMBL" id="LR746269">
    <property type="protein sequence ID" value="CAA7398349.1"/>
    <property type="molecule type" value="Genomic_DNA"/>
</dbReference>
<feature type="region of interest" description="Disordered" evidence="16">
    <location>
        <begin position="327"/>
        <end position="348"/>
    </location>
</feature>
<keyword evidence="6 17" id="KW-1133">Transmembrane helix</keyword>
<dbReference type="AlphaFoldDB" id="A0A7I8KKM8"/>
<feature type="region of interest" description="Disordered" evidence="16">
    <location>
        <begin position="602"/>
        <end position="652"/>
    </location>
</feature>
<feature type="compositionally biased region" description="Basic and acidic residues" evidence="16">
    <location>
        <begin position="338"/>
        <end position="348"/>
    </location>
</feature>
<gene>
    <name evidence="19" type="ORF">SI8410_06009014</name>
</gene>
<dbReference type="SMART" id="SM00338">
    <property type="entry name" value="BRLZ"/>
    <property type="match status" value="1"/>
</dbReference>
<dbReference type="CDD" id="cd14704">
    <property type="entry name" value="bZIP_HY5-like"/>
    <property type="match status" value="1"/>
</dbReference>
<reference evidence="19" key="1">
    <citation type="submission" date="2020-02" db="EMBL/GenBank/DDBJ databases">
        <authorList>
            <person name="Scholz U."/>
            <person name="Mascher M."/>
            <person name="Fiebig A."/>
        </authorList>
    </citation>
    <scope>NUCLEOTIDE SEQUENCE</scope>
</reference>
<name>A0A7I8KKM8_SPIIN</name>
<evidence type="ECO:0000256" key="16">
    <source>
        <dbReference type="SAM" id="MobiDB-lite"/>
    </source>
</evidence>
<evidence type="ECO:0000256" key="15">
    <source>
        <dbReference type="SAM" id="Coils"/>
    </source>
</evidence>
<dbReference type="PANTHER" id="PTHR47416">
    <property type="entry name" value="BASIC-LEUCINE ZIPPER TRANSCRIPTION FACTOR F-RELATED"/>
    <property type="match status" value="1"/>
</dbReference>
<evidence type="ECO:0000256" key="4">
    <source>
        <dbReference type="ARBA" id="ARBA00022692"/>
    </source>
</evidence>
<evidence type="ECO:0000256" key="13">
    <source>
        <dbReference type="ARBA" id="ARBA00023242"/>
    </source>
</evidence>
<evidence type="ECO:0000256" key="2">
    <source>
        <dbReference type="ARBA" id="ARBA00004389"/>
    </source>
</evidence>
<evidence type="ECO:0000256" key="10">
    <source>
        <dbReference type="ARBA" id="ARBA00023163"/>
    </source>
</evidence>
<keyword evidence="12" id="KW-0834">Unfolded protein response</keyword>
<evidence type="ECO:0000313" key="20">
    <source>
        <dbReference type="Proteomes" id="UP000663760"/>
    </source>
</evidence>
<dbReference type="InterPro" id="IPR046347">
    <property type="entry name" value="bZIP_sf"/>
</dbReference>
<evidence type="ECO:0000313" key="19">
    <source>
        <dbReference type="EMBL" id="CAA7398349.1"/>
    </source>
</evidence>
<dbReference type="SUPFAM" id="SSF57959">
    <property type="entry name" value="Leucine zipper domain"/>
    <property type="match status" value="1"/>
</dbReference>
<evidence type="ECO:0000259" key="18">
    <source>
        <dbReference type="PROSITE" id="PS50217"/>
    </source>
</evidence>
<keyword evidence="4 17" id="KW-0812">Transmembrane</keyword>
<keyword evidence="9 17" id="KW-0472">Membrane</keyword>
<evidence type="ECO:0000256" key="7">
    <source>
        <dbReference type="ARBA" id="ARBA00023015"/>
    </source>
</evidence>
<keyword evidence="13" id="KW-0539">Nucleus</keyword>
<dbReference type="Proteomes" id="UP000663760">
    <property type="component" value="Chromosome 6"/>
</dbReference>
<feature type="region of interest" description="Disordered" evidence="16">
    <location>
        <begin position="82"/>
        <end position="180"/>
    </location>
</feature>
<dbReference type="PROSITE" id="PS50217">
    <property type="entry name" value="BZIP"/>
    <property type="match status" value="1"/>
</dbReference>
<accession>A0A7I8KKM8</accession>
<dbReference type="GO" id="GO:0005634">
    <property type="term" value="C:nucleus"/>
    <property type="evidence" value="ECO:0007669"/>
    <property type="project" value="UniProtKB-SubCell"/>
</dbReference>
<evidence type="ECO:0000256" key="14">
    <source>
        <dbReference type="ARBA" id="ARBA00056763"/>
    </source>
</evidence>
<feature type="compositionally biased region" description="Basic and acidic residues" evidence="16">
    <location>
        <begin position="151"/>
        <end position="165"/>
    </location>
</feature>
<dbReference type="Pfam" id="PF00170">
    <property type="entry name" value="bZIP_1"/>
    <property type="match status" value="1"/>
</dbReference>
<evidence type="ECO:0000256" key="6">
    <source>
        <dbReference type="ARBA" id="ARBA00022989"/>
    </source>
</evidence>
<keyword evidence="8" id="KW-0238">DNA-binding</keyword>
<keyword evidence="11" id="KW-0325">Glycoprotein</keyword>
<feature type="compositionally biased region" description="Basic residues" evidence="16">
    <location>
        <begin position="612"/>
        <end position="621"/>
    </location>
</feature>
<feature type="domain" description="BZIP" evidence="18">
    <location>
        <begin position="215"/>
        <end position="275"/>
    </location>
</feature>
<sequence length="710" mass="76484">MAEAAVIDPLPCERRDENEAFDANFAGGFDPLQFPDIPADMTLTPGFMADLDFDADLDFEGDLDFSVADLLDIPEVDDDLLDGQATGGAAPFSSSGSDCKGGSGMSSSSSASGNVDEVRPERLRNLNAPSPDSGDSTTCPAGFRDASSLADEGRVKLEDEEERKGWGVKRKKGREDGEVSDTNINAISRSSKYRRSGSSDQGTSSCVFSAVNEDDEKRRTRLMRNRESAQLSRQRKKHYVEELEEKVRSMHSTITELNRKVSFIMAENATLRQQLGGGGGPGNCPRPAVYPTPPPMTSMHFPWIPYSGYPARPQGAQVPLVPIPRLKQQQVASAPKPRKSESRKAESKTKKVASVSILGLLFCMLFVGVFVPGSKNTDGRSKDLVWNEEKFSNDKAIDRPRGRVLAVRGSINRPNITDKVGMRDQKEQTSHHVPGLPGNASKPLFASLYVPRNDKLVKIDGNLIIQSVLASERAMANSGSAAKSSCGQQQSEKERKETSLAIAGTLGLALPVSKSGREMERHAHLYKSIAEYQRARAYAAKDRYRDDSKPGPADAPVKEWFQEGLEGPILSSGMCTEVFSFDVNPATTGGIIPAAAATAAAMNRTANSSHPAKTRNRRTLHPHSMPIPLPGAAPQNGTEGGGGSGSSGRPASPAMVVSVLVDPREAAEFEGVIAPKSISRVFVVVLLDSVKYVTYSCVLPFKSPSATHHL</sequence>
<evidence type="ECO:0000256" key="11">
    <source>
        <dbReference type="ARBA" id="ARBA00023180"/>
    </source>
</evidence>
<dbReference type="OrthoDB" id="295274at2759"/>
<organism evidence="19 20">
    <name type="scientific">Spirodela intermedia</name>
    <name type="common">Intermediate duckweed</name>
    <dbReference type="NCBI Taxonomy" id="51605"/>
    <lineage>
        <taxon>Eukaryota</taxon>
        <taxon>Viridiplantae</taxon>
        <taxon>Streptophyta</taxon>
        <taxon>Embryophyta</taxon>
        <taxon>Tracheophyta</taxon>
        <taxon>Spermatophyta</taxon>
        <taxon>Magnoliopsida</taxon>
        <taxon>Liliopsida</taxon>
        <taxon>Araceae</taxon>
        <taxon>Lemnoideae</taxon>
        <taxon>Spirodela</taxon>
    </lineage>
</organism>
<keyword evidence="5" id="KW-0256">Endoplasmic reticulum</keyword>
<keyword evidence="10" id="KW-0804">Transcription</keyword>
<comment type="similarity">
    <text evidence="3">Belongs to the bZIP family.</text>
</comment>
<evidence type="ECO:0000256" key="1">
    <source>
        <dbReference type="ARBA" id="ARBA00004123"/>
    </source>
</evidence>
<dbReference type="GO" id="GO:0034976">
    <property type="term" value="P:response to endoplasmic reticulum stress"/>
    <property type="evidence" value="ECO:0007669"/>
    <property type="project" value="UniProtKB-ARBA"/>
</dbReference>
<evidence type="ECO:0000256" key="12">
    <source>
        <dbReference type="ARBA" id="ARBA00023230"/>
    </source>
</evidence>
<evidence type="ECO:0000256" key="5">
    <source>
        <dbReference type="ARBA" id="ARBA00022824"/>
    </source>
</evidence>
<dbReference type="InterPro" id="IPR004827">
    <property type="entry name" value="bZIP"/>
</dbReference>
<evidence type="ECO:0000256" key="9">
    <source>
        <dbReference type="ARBA" id="ARBA00023136"/>
    </source>
</evidence>
<keyword evidence="20" id="KW-1185">Reference proteome</keyword>
<keyword evidence="7" id="KW-0805">Transcription regulation</keyword>
<dbReference type="GO" id="GO:0003677">
    <property type="term" value="F:DNA binding"/>
    <property type="evidence" value="ECO:0007669"/>
    <property type="project" value="UniProtKB-KW"/>
</dbReference>
<proteinExistence type="inferred from homology"/>
<dbReference type="GO" id="GO:0006986">
    <property type="term" value="P:response to unfolded protein"/>
    <property type="evidence" value="ECO:0007669"/>
    <property type="project" value="UniProtKB-KW"/>
</dbReference>
<feature type="transmembrane region" description="Helical" evidence="17">
    <location>
        <begin position="352"/>
        <end position="371"/>
    </location>
</feature>
<comment type="function">
    <text evidence="14">Transcription factor involved in endoplasmic reticulum (ER) stress response. Acts as a ER stress sensor and activates the transcription factor BZIP50 and the chaperone BIP1.</text>
</comment>
<dbReference type="GO" id="GO:0005789">
    <property type="term" value="C:endoplasmic reticulum membrane"/>
    <property type="evidence" value="ECO:0007669"/>
    <property type="project" value="UniProtKB-SubCell"/>
</dbReference>
<protein>
    <recommendedName>
        <fullName evidence="18">BZIP domain-containing protein</fullName>
    </recommendedName>
</protein>
<dbReference type="PANTHER" id="PTHR47416:SF3">
    <property type="entry name" value="BZIP TRANSCRIPTION FACTOR 17-RELATED"/>
    <property type="match status" value="1"/>
</dbReference>
<comment type="subcellular location">
    <subcellularLocation>
        <location evidence="2">Endoplasmic reticulum membrane</location>
        <topology evidence="2">Single-pass membrane protein</topology>
    </subcellularLocation>
    <subcellularLocation>
        <location evidence="1">Nucleus</location>
    </subcellularLocation>
</comment>
<evidence type="ECO:0000256" key="17">
    <source>
        <dbReference type="SAM" id="Phobius"/>
    </source>
</evidence>
<keyword evidence="15" id="KW-0175">Coiled coil</keyword>